<proteinExistence type="predicted"/>
<keyword evidence="3" id="KW-1185">Reference proteome</keyword>
<evidence type="ECO:0000313" key="3">
    <source>
        <dbReference type="Proteomes" id="UP000815325"/>
    </source>
</evidence>
<organism evidence="2 3">
    <name type="scientific">Dunaliella salina</name>
    <name type="common">Green alga</name>
    <name type="synonym">Protococcus salinus</name>
    <dbReference type="NCBI Taxonomy" id="3046"/>
    <lineage>
        <taxon>Eukaryota</taxon>
        <taxon>Viridiplantae</taxon>
        <taxon>Chlorophyta</taxon>
        <taxon>core chlorophytes</taxon>
        <taxon>Chlorophyceae</taxon>
        <taxon>CS clade</taxon>
        <taxon>Chlamydomonadales</taxon>
        <taxon>Dunaliellaceae</taxon>
        <taxon>Dunaliella</taxon>
    </lineage>
</organism>
<comment type="caution">
    <text evidence="2">The sequence shown here is derived from an EMBL/GenBank/DDBJ whole genome shotgun (WGS) entry which is preliminary data.</text>
</comment>
<feature type="region of interest" description="Disordered" evidence="1">
    <location>
        <begin position="54"/>
        <end position="85"/>
    </location>
</feature>
<dbReference type="EMBL" id="MU069688">
    <property type="protein sequence ID" value="KAF5835795.1"/>
    <property type="molecule type" value="Genomic_DNA"/>
</dbReference>
<reference evidence="2" key="1">
    <citation type="submission" date="2017-08" db="EMBL/GenBank/DDBJ databases">
        <authorList>
            <person name="Polle J.E."/>
            <person name="Barry K."/>
            <person name="Cushman J."/>
            <person name="Schmutz J."/>
            <person name="Tran D."/>
            <person name="Hathwaick L.T."/>
            <person name="Yim W.C."/>
            <person name="Jenkins J."/>
            <person name="Mckie-Krisberg Z.M."/>
            <person name="Prochnik S."/>
            <person name="Lindquist E."/>
            <person name="Dockter R.B."/>
            <person name="Adam C."/>
            <person name="Molina H."/>
            <person name="Bunkerborg J."/>
            <person name="Jin E."/>
            <person name="Buchheim M."/>
            <person name="Magnuson J."/>
        </authorList>
    </citation>
    <scope>NUCLEOTIDE SEQUENCE</scope>
    <source>
        <strain evidence="2">CCAP 19/18</strain>
    </source>
</reference>
<name>A0ABQ7GMH4_DUNSA</name>
<sequence length="353" mass="39620">MCAILSSRRRPFRMMATVCALLSLQDLKNLQEQLVASTSSNRELEGKMKALQEARASALPTPRPVEDRSTLSSPPCHTATIGPDTTRLGSASILATCTQERHPEQRQQGQISGASRLEDAVVRYSGIKPRTPEWLLKLIDGIYRGKIVSDEARAKTVPPQEPIPLVDYMFQHLAGVYGTSVLVNQYAAQLVSTIRANLEVDTRVRLFYHFLMEDRWPRKVLSVFLDGLKRLSEPARLPCCDFPADWSGTKKGGHPLADVRKCLWVADKVLMRRHTRTAYTFAAALALKGEPIHEPELRQYFVAPGYYGQELQHMLEYERGRAEFRKIQVRVFSSEGAHACTLSTFGGVRIGCH</sequence>
<evidence type="ECO:0000256" key="1">
    <source>
        <dbReference type="SAM" id="MobiDB-lite"/>
    </source>
</evidence>
<accession>A0ABQ7GMH4</accession>
<dbReference type="Proteomes" id="UP000815325">
    <property type="component" value="Unassembled WGS sequence"/>
</dbReference>
<gene>
    <name evidence="2" type="ORF">DUNSADRAFT_6884</name>
</gene>
<protein>
    <submittedName>
        <fullName evidence="2">Uncharacterized protein</fullName>
    </submittedName>
</protein>
<evidence type="ECO:0000313" key="2">
    <source>
        <dbReference type="EMBL" id="KAF5835795.1"/>
    </source>
</evidence>